<dbReference type="RefSeq" id="WP_345601530.1">
    <property type="nucleotide sequence ID" value="NZ_BAABLT010000035.1"/>
</dbReference>
<accession>A0ABW3FY07</accession>
<dbReference type="SUPFAM" id="SSF53649">
    <property type="entry name" value="Alkaline phosphatase-like"/>
    <property type="match status" value="1"/>
</dbReference>
<dbReference type="InterPro" id="IPR017850">
    <property type="entry name" value="Alkaline_phosphatase_core_sf"/>
</dbReference>
<protein>
    <submittedName>
        <fullName evidence="1">Nucleotide pyrophosphatase/phosphodiesterase family protein</fullName>
    </submittedName>
</protein>
<keyword evidence="2" id="KW-1185">Reference proteome</keyword>
<dbReference type="EMBL" id="JBHTIW010000024">
    <property type="protein sequence ID" value="MFD0922708.1"/>
    <property type="molecule type" value="Genomic_DNA"/>
</dbReference>
<gene>
    <name evidence="1" type="ORF">ACFQ16_23425</name>
</gene>
<evidence type="ECO:0000313" key="2">
    <source>
        <dbReference type="Proteomes" id="UP001597018"/>
    </source>
</evidence>
<name>A0ABW3FY07_9PSEU</name>
<dbReference type="Pfam" id="PF01663">
    <property type="entry name" value="Phosphodiest"/>
    <property type="match status" value="1"/>
</dbReference>
<dbReference type="InterPro" id="IPR002591">
    <property type="entry name" value="Phosphodiest/P_Trfase"/>
</dbReference>
<reference evidence="2" key="1">
    <citation type="journal article" date="2019" name="Int. J. Syst. Evol. Microbiol.">
        <title>The Global Catalogue of Microorganisms (GCM) 10K type strain sequencing project: providing services to taxonomists for standard genome sequencing and annotation.</title>
        <authorList>
            <consortium name="The Broad Institute Genomics Platform"/>
            <consortium name="The Broad Institute Genome Sequencing Center for Infectious Disease"/>
            <person name="Wu L."/>
            <person name="Ma J."/>
        </authorList>
    </citation>
    <scope>NUCLEOTIDE SEQUENCE [LARGE SCALE GENOMIC DNA]</scope>
    <source>
        <strain evidence="2">CCUG 56401</strain>
    </source>
</reference>
<organism evidence="1 2">
    <name type="scientific">Saccharopolyspora rosea</name>
    <dbReference type="NCBI Taxonomy" id="524884"/>
    <lineage>
        <taxon>Bacteria</taxon>
        <taxon>Bacillati</taxon>
        <taxon>Actinomycetota</taxon>
        <taxon>Actinomycetes</taxon>
        <taxon>Pseudonocardiales</taxon>
        <taxon>Pseudonocardiaceae</taxon>
        <taxon>Saccharopolyspora</taxon>
    </lineage>
</organism>
<proteinExistence type="predicted"/>
<dbReference type="Gene3D" id="3.40.720.10">
    <property type="entry name" value="Alkaline Phosphatase, subunit A"/>
    <property type="match status" value="1"/>
</dbReference>
<sequence>MATRSRVIVVITEGATPELLDRWTAQGRLPNFARLFAAGTRGALDAEGVPYEPPGLLSLLTGHRAGDHGFFSYWTCHDPEYRPQVLSGEHRRQPLLWQLPELAGLKFASIGLFGTHPVEPLDGWLISYPMYPTLRACHPPRLQRDLAARGIRIAHDASIWWRGQAKADILPMLLEADRRRGQAAMRLYADGADAVLVNLTAIDRSSHIFWQELELGEDGVESSAILAAYQAADRVIGDALDNADERTAVLAFSEIGFGPLRAYCAVNDDLAAAGLLTASHGGAVDWGSTLAFEAVQGTHGVNLNVRGRYKHGAIAPEDYERVRADVVAALREVLNPRTGLPMFAAVRPREEVHRGDAVRAAPDLVLEPADWRYLPLGDQRWANHVHRTWQSGWHRRRSYWALAGAPAAPRTAGTVDVAATVVDLLGREKPARFAGSSLVR</sequence>
<comment type="caution">
    <text evidence="1">The sequence shown here is derived from an EMBL/GenBank/DDBJ whole genome shotgun (WGS) entry which is preliminary data.</text>
</comment>
<dbReference type="Proteomes" id="UP001597018">
    <property type="component" value="Unassembled WGS sequence"/>
</dbReference>
<evidence type="ECO:0000313" key="1">
    <source>
        <dbReference type="EMBL" id="MFD0922708.1"/>
    </source>
</evidence>